<dbReference type="InterPro" id="IPR032350">
    <property type="entry name" value="Nbr1_FW"/>
</dbReference>
<evidence type="ECO:0000313" key="3">
    <source>
        <dbReference type="Proteomes" id="UP000189735"/>
    </source>
</evidence>
<proteinExistence type="predicted"/>
<dbReference type="Pfam" id="PF13560">
    <property type="entry name" value="HTH_31"/>
    <property type="match status" value="1"/>
</dbReference>
<dbReference type="Proteomes" id="UP000189735">
    <property type="component" value="Unassembled WGS sequence"/>
</dbReference>
<gene>
    <name evidence="2" type="ORF">SAMN06295879_3686</name>
</gene>
<dbReference type="InterPro" id="IPR013783">
    <property type="entry name" value="Ig-like_fold"/>
</dbReference>
<organism evidence="2 3">
    <name type="scientific">Agreia bicolorata</name>
    <dbReference type="NCBI Taxonomy" id="110935"/>
    <lineage>
        <taxon>Bacteria</taxon>
        <taxon>Bacillati</taxon>
        <taxon>Actinomycetota</taxon>
        <taxon>Actinomycetes</taxon>
        <taxon>Micrococcales</taxon>
        <taxon>Microbacteriaceae</taxon>
        <taxon>Agreia</taxon>
    </lineage>
</organism>
<dbReference type="GO" id="GO:0003677">
    <property type="term" value="F:DNA binding"/>
    <property type="evidence" value="ECO:0007669"/>
    <property type="project" value="InterPro"/>
</dbReference>
<dbReference type="InterPro" id="IPR001387">
    <property type="entry name" value="Cro/C1-type_HTH"/>
</dbReference>
<dbReference type="PANTHER" id="PTHR20930">
    <property type="entry name" value="OVARIAN CARCINOMA ANTIGEN CA125-RELATED"/>
    <property type="match status" value="1"/>
</dbReference>
<dbReference type="Gene3D" id="1.10.260.40">
    <property type="entry name" value="lambda repressor-like DNA-binding domains"/>
    <property type="match status" value="1"/>
</dbReference>
<sequence length="210" mass="22776">MTATELATASGCSRTTIYGAETGSEVPSEQLICRIDEVLRAEGLIVSRYEGVLSEKRAAKMSRSVPSIDAAPDASDDDESWFLEETIPDGTLMPRGHHFVKTWTIINTGKFGWHGRYLQRVGSPAGVGLITTPQRVPVPTTLPGESAVLAVPCVSQYVEGTSRAHFKMADAHGRLFFKDRYDVGLVVQVTVVLGMELMDEGRRPPTVSPG</sequence>
<dbReference type="GO" id="GO:0005975">
    <property type="term" value="P:carbohydrate metabolic process"/>
    <property type="evidence" value="ECO:0007669"/>
    <property type="project" value="UniProtKB-ARBA"/>
</dbReference>
<accession>A0A1T4YN76</accession>
<reference evidence="3" key="1">
    <citation type="submission" date="2017-02" db="EMBL/GenBank/DDBJ databases">
        <authorList>
            <person name="Varghese N."/>
            <person name="Submissions S."/>
        </authorList>
    </citation>
    <scope>NUCLEOTIDE SEQUENCE [LARGE SCALE GENOMIC DNA]</scope>
    <source>
        <strain evidence="3">VKM Ac-2052</strain>
    </source>
</reference>
<dbReference type="PANTHER" id="PTHR20930:SF0">
    <property type="entry name" value="PROTEIN ILRUN"/>
    <property type="match status" value="1"/>
</dbReference>
<dbReference type="AlphaFoldDB" id="A0A1T4YN76"/>
<dbReference type="Gene3D" id="2.60.40.10">
    <property type="entry name" value="Immunoglobulins"/>
    <property type="match status" value="1"/>
</dbReference>
<dbReference type="EMBL" id="FUYG01000015">
    <property type="protein sequence ID" value="SKB03259.1"/>
    <property type="molecule type" value="Genomic_DNA"/>
</dbReference>
<feature type="domain" description="Nbr1 FW" evidence="1">
    <location>
        <begin position="86"/>
        <end position="179"/>
    </location>
</feature>
<protein>
    <submittedName>
        <fullName evidence="2">Ig-like domain-containing protein</fullName>
    </submittedName>
</protein>
<dbReference type="CDD" id="cd14947">
    <property type="entry name" value="NBR1_like"/>
    <property type="match status" value="1"/>
</dbReference>
<dbReference type="CDD" id="cd00093">
    <property type="entry name" value="HTH_XRE"/>
    <property type="match status" value="1"/>
</dbReference>
<name>A0A1T4YN76_9MICO</name>
<evidence type="ECO:0000259" key="1">
    <source>
        <dbReference type="Pfam" id="PF16158"/>
    </source>
</evidence>
<evidence type="ECO:0000313" key="2">
    <source>
        <dbReference type="EMBL" id="SKB03259.1"/>
    </source>
</evidence>
<dbReference type="InterPro" id="IPR010982">
    <property type="entry name" value="Lambda_DNA-bd_dom_sf"/>
</dbReference>
<dbReference type="Pfam" id="PF16158">
    <property type="entry name" value="N_BRCA1_IG"/>
    <property type="match status" value="1"/>
</dbReference>